<keyword evidence="3" id="KW-1185">Reference proteome</keyword>
<dbReference type="EMBL" id="FMYW01000001">
    <property type="protein sequence ID" value="SDB96617.1"/>
    <property type="molecule type" value="Genomic_DNA"/>
</dbReference>
<keyword evidence="2" id="KW-0540">Nuclease</keyword>
<keyword evidence="2" id="KW-0378">Hydrolase</keyword>
<evidence type="ECO:0000259" key="1">
    <source>
        <dbReference type="Pfam" id="PF13358"/>
    </source>
</evidence>
<name>A0A1G6HQP2_9FIRM</name>
<dbReference type="InterPro" id="IPR038717">
    <property type="entry name" value="Tc1-like_DDE_dom"/>
</dbReference>
<dbReference type="GO" id="GO:0004519">
    <property type="term" value="F:endonuclease activity"/>
    <property type="evidence" value="ECO:0007669"/>
    <property type="project" value="UniProtKB-KW"/>
</dbReference>
<organism evidence="2 3">
    <name type="scientific">Succiniclasticum ruminis</name>
    <dbReference type="NCBI Taxonomy" id="40841"/>
    <lineage>
        <taxon>Bacteria</taxon>
        <taxon>Bacillati</taxon>
        <taxon>Bacillota</taxon>
        <taxon>Negativicutes</taxon>
        <taxon>Acidaminococcales</taxon>
        <taxon>Acidaminococcaceae</taxon>
        <taxon>Succiniclasticum</taxon>
    </lineage>
</organism>
<evidence type="ECO:0000313" key="2">
    <source>
        <dbReference type="EMBL" id="SDB96617.1"/>
    </source>
</evidence>
<accession>A0A1G6HQP2</accession>
<evidence type="ECO:0000313" key="3">
    <source>
        <dbReference type="Proteomes" id="UP000198943"/>
    </source>
</evidence>
<dbReference type="Proteomes" id="UP000198943">
    <property type="component" value="Unassembled WGS sequence"/>
</dbReference>
<dbReference type="Pfam" id="PF13358">
    <property type="entry name" value="DDE_3"/>
    <property type="match status" value="1"/>
</dbReference>
<keyword evidence="2" id="KW-0255">Endonuclease</keyword>
<sequence length="177" mass="20653">MVVFQDEVHFTVEATITRQWFPKGSCPKVRSYPGRQSVAYSGFVIPETGKLFTVKPEWFNFETTIDSIRKFIQSMAQQTQKKLYLIMDNAPWHKKAKRLIETEEEYADIQNAVTIVSLPPYSPDLNPIEQVWRVTRREKTHNRYWSGLPKLTAVLDEWFGSFAEPNEKLASLCSFAW</sequence>
<dbReference type="InterPro" id="IPR047655">
    <property type="entry name" value="Transpos_IS630-like"/>
</dbReference>
<dbReference type="InterPro" id="IPR036397">
    <property type="entry name" value="RNaseH_sf"/>
</dbReference>
<dbReference type="NCBIfam" id="NF033545">
    <property type="entry name" value="transpos_IS630"/>
    <property type="match status" value="1"/>
</dbReference>
<gene>
    <name evidence="2" type="ORF">SAMN04487864_101177</name>
</gene>
<reference evidence="3" key="1">
    <citation type="submission" date="2016-10" db="EMBL/GenBank/DDBJ databases">
        <authorList>
            <person name="Varghese N."/>
            <person name="Submissions S."/>
        </authorList>
    </citation>
    <scope>NUCLEOTIDE SEQUENCE [LARGE SCALE GENOMIC DNA]</scope>
    <source>
        <strain evidence="3">DSM 11005</strain>
    </source>
</reference>
<dbReference type="AlphaFoldDB" id="A0A1G6HQP2"/>
<dbReference type="GO" id="GO:0003676">
    <property type="term" value="F:nucleic acid binding"/>
    <property type="evidence" value="ECO:0007669"/>
    <property type="project" value="InterPro"/>
</dbReference>
<feature type="domain" description="Tc1-like transposase DDE" evidence="1">
    <location>
        <begin position="2"/>
        <end position="148"/>
    </location>
</feature>
<protein>
    <submittedName>
        <fullName evidence="2">DDE superfamily endonuclease</fullName>
    </submittedName>
</protein>
<dbReference type="Gene3D" id="3.30.420.10">
    <property type="entry name" value="Ribonuclease H-like superfamily/Ribonuclease H"/>
    <property type="match status" value="1"/>
</dbReference>
<proteinExistence type="predicted"/>